<dbReference type="GO" id="GO:0006313">
    <property type="term" value="P:DNA transposition"/>
    <property type="evidence" value="ECO:0007669"/>
    <property type="project" value="InterPro"/>
</dbReference>
<dbReference type="STRING" id="47500.AF333_21820"/>
<dbReference type="InterPro" id="IPR002513">
    <property type="entry name" value="Tn3_Tnp_DDE_dom"/>
</dbReference>
<dbReference type="RefSeq" id="WP_043066999.1">
    <property type="nucleotide sequence ID" value="NZ_BJOA01000230.1"/>
</dbReference>
<name>A0A0M0H7G7_ANEMI</name>
<keyword evidence="3" id="KW-1185">Reference proteome</keyword>
<dbReference type="Proteomes" id="UP000037269">
    <property type="component" value="Unassembled WGS sequence"/>
</dbReference>
<reference evidence="2 3" key="1">
    <citation type="submission" date="2015-07" db="EMBL/GenBank/DDBJ databases">
        <title>Fjat-14205 dsm 2895.</title>
        <authorList>
            <person name="Liu B."/>
            <person name="Wang J."/>
            <person name="Zhu Y."/>
            <person name="Liu G."/>
            <person name="Chen Q."/>
            <person name="Chen Z."/>
            <person name="Lan J."/>
            <person name="Che J."/>
            <person name="Ge C."/>
            <person name="Shi H."/>
            <person name="Pan Z."/>
            <person name="Liu X."/>
        </authorList>
    </citation>
    <scope>NUCLEOTIDE SEQUENCE [LARGE SCALE GENOMIC DNA]</scope>
    <source>
        <strain evidence="2 3">DSM 2895</strain>
    </source>
</reference>
<dbReference type="EMBL" id="LGUG01000004">
    <property type="protein sequence ID" value="KON97687.1"/>
    <property type="molecule type" value="Genomic_DNA"/>
</dbReference>
<evidence type="ECO:0000313" key="3">
    <source>
        <dbReference type="Proteomes" id="UP000037269"/>
    </source>
</evidence>
<dbReference type="GeneID" id="42307776"/>
<organism evidence="2 3">
    <name type="scientific">Aneurinibacillus migulanus</name>
    <name type="common">Bacillus migulanus</name>
    <dbReference type="NCBI Taxonomy" id="47500"/>
    <lineage>
        <taxon>Bacteria</taxon>
        <taxon>Bacillati</taxon>
        <taxon>Bacillota</taxon>
        <taxon>Bacilli</taxon>
        <taxon>Bacillales</taxon>
        <taxon>Paenibacillaceae</taxon>
        <taxon>Aneurinibacillus group</taxon>
        <taxon>Aneurinibacillus</taxon>
    </lineage>
</organism>
<proteinExistence type="predicted"/>
<accession>A0A0M0H7G7</accession>
<dbReference type="AlphaFoldDB" id="A0A0M0H7G7"/>
<dbReference type="Pfam" id="PF01526">
    <property type="entry name" value="DDE_Tnp_Tn3"/>
    <property type="match status" value="1"/>
</dbReference>
<dbReference type="GO" id="GO:0004803">
    <property type="term" value="F:transposase activity"/>
    <property type="evidence" value="ECO:0007669"/>
    <property type="project" value="InterPro"/>
</dbReference>
<comment type="caution">
    <text evidence="2">The sequence shown here is derived from an EMBL/GenBank/DDBJ whole genome shotgun (WGS) entry which is preliminary data.</text>
</comment>
<feature type="domain" description="Tn3 transposase DDE" evidence="1">
    <location>
        <begin position="6"/>
        <end position="82"/>
    </location>
</feature>
<evidence type="ECO:0000313" key="2">
    <source>
        <dbReference type="EMBL" id="KON97687.1"/>
    </source>
</evidence>
<sequence>MGKSSNSFIFFGNNGEIQKNQVKDQEIFVLCLQLLQNCLVYINTLKIQNIIKEQGWLERMTSEDLHALTPLIYNHITPYGQFEKDLDKRRPL</sequence>
<dbReference type="PATRIC" id="fig|47500.9.peg.6118"/>
<evidence type="ECO:0000259" key="1">
    <source>
        <dbReference type="Pfam" id="PF01526"/>
    </source>
</evidence>
<gene>
    <name evidence="2" type="ORF">AF333_21820</name>
</gene>
<protein>
    <recommendedName>
        <fullName evidence="1">Tn3 transposase DDE domain-containing protein</fullName>
    </recommendedName>
</protein>